<protein>
    <submittedName>
        <fullName evidence="1">Cytochrome</fullName>
    </submittedName>
</protein>
<organism evidence="1 2">
    <name type="scientific">Gomphosphaeria aponina SAG 52.96 = DSM 107014</name>
    <dbReference type="NCBI Taxonomy" id="1521640"/>
    <lineage>
        <taxon>Bacteria</taxon>
        <taxon>Bacillati</taxon>
        <taxon>Cyanobacteriota</taxon>
        <taxon>Cyanophyceae</taxon>
        <taxon>Oscillatoriophycideae</taxon>
        <taxon>Chroococcales</taxon>
        <taxon>Gomphosphaeriaceae</taxon>
        <taxon>Gomphosphaeria</taxon>
    </lineage>
</organism>
<dbReference type="AlphaFoldDB" id="A0A941GQN9"/>
<accession>A0A941GQN9</accession>
<name>A0A941GQN9_9CHRO</name>
<sequence length="141" mass="16117">MAIGSGISQAQGTSEAKPAEIGKEVYLEHCASCHIPIPPEVLPTQTWQELLEKPQNHYGENLKDIISITQRLIWEYLRLYSRPLNPEEKTPMYIAQSRYFKALHPRVEVPKPVNHQSCNSCHIGVQNLDYRSLTPPWENSP</sequence>
<dbReference type="EMBL" id="JADQBC010000076">
    <property type="protein sequence ID" value="MBR8828564.1"/>
    <property type="molecule type" value="Genomic_DNA"/>
</dbReference>
<proteinExistence type="predicted"/>
<dbReference type="InterPro" id="IPR036909">
    <property type="entry name" value="Cyt_c-like_dom_sf"/>
</dbReference>
<dbReference type="Proteomes" id="UP000767446">
    <property type="component" value="Unassembled WGS sequence"/>
</dbReference>
<evidence type="ECO:0000313" key="2">
    <source>
        <dbReference type="Proteomes" id="UP000767446"/>
    </source>
</evidence>
<evidence type="ECO:0000313" key="1">
    <source>
        <dbReference type="EMBL" id="MBR8828564.1"/>
    </source>
</evidence>
<dbReference type="Pfam" id="PF09626">
    <property type="entry name" value="DHC"/>
    <property type="match status" value="1"/>
</dbReference>
<dbReference type="GO" id="GO:0020037">
    <property type="term" value="F:heme binding"/>
    <property type="evidence" value="ECO:0007669"/>
    <property type="project" value="InterPro"/>
</dbReference>
<dbReference type="InterPro" id="IPR018588">
    <property type="entry name" value="Dihaem_cytochrome-c"/>
</dbReference>
<dbReference type="GO" id="GO:0009055">
    <property type="term" value="F:electron transfer activity"/>
    <property type="evidence" value="ECO:0007669"/>
    <property type="project" value="InterPro"/>
</dbReference>
<reference evidence="1" key="1">
    <citation type="submission" date="2021-02" db="EMBL/GenBank/DDBJ databases">
        <title>Metagenome analyses of Stigonema ocellatum DSM 106950, Chlorogloea purpurea SAG 13.99 and Gomphosphaeria aponina DSM 107014.</title>
        <authorList>
            <person name="Marter P."/>
            <person name="Huang S."/>
        </authorList>
    </citation>
    <scope>NUCLEOTIDE SEQUENCE</scope>
    <source>
        <strain evidence="1">JP213</strain>
    </source>
</reference>
<dbReference type="SUPFAM" id="SSF46626">
    <property type="entry name" value="Cytochrome c"/>
    <property type="match status" value="1"/>
</dbReference>
<gene>
    <name evidence="1" type="ORF">DSM107014_11815</name>
</gene>
<comment type="caution">
    <text evidence="1">The sequence shown here is derived from an EMBL/GenBank/DDBJ whole genome shotgun (WGS) entry which is preliminary data.</text>
</comment>